<name>A0A835YUQ2_9STRA</name>
<comment type="caution">
    <text evidence="1">The sequence shown here is derived from an EMBL/GenBank/DDBJ whole genome shotgun (WGS) entry which is preliminary data.</text>
</comment>
<dbReference type="Proteomes" id="UP000664859">
    <property type="component" value="Unassembled WGS sequence"/>
</dbReference>
<dbReference type="EMBL" id="JAFCMP010000334">
    <property type="protein sequence ID" value="KAG5181349.1"/>
    <property type="molecule type" value="Genomic_DNA"/>
</dbReference>
<evidence type="ECO:0000313" key="1">
    <source>
        <dbReference type="EMBL" id="KAG5181349.1"/>
    </source>
</evidence>
<organism evidence="1 2">
    <name type="scientific">Tribonema minus</name>
    <dbReference type="NCBI Taxonomy" id="303371"/>
    <lineage>
        <taxon>Eukaryota</taxon>
        <taxon>Sar</taxon>
        <taxon>Stramenopiles</taxon>
        <taxon>Ochrophyta</taxon>
        <taxon>PX clade</taxon>
        <taxon>Xanthophyceae</taxon>
        <taxon>Tribonematales</taxon>
        <taxon>Tribonemataceae</taxon>
        <taxon>Tribonema</taxon>
    </lineage>
</organism>
<keyword evidence="2" id="KW-1185">Reference proteome</keyword>
<proteinExistence type="predicted"/>
<accession>A0A835YUQ2</accession>
<gene>
    <name evidence="1" type="ORF">JKP88DRAFT_273435</name>
</gene>
<dbReference type="AlphaFoldDB" id="A0A835YUQ2"/>
<evidence type="ECO:0000313" key="2">
    <source>
        <dbReference type="Proteomes" id="UP000664859"/>
    </source>
</evidence>
<protein>
    <submittedName>
        <fullName evidence="1">Uncharacterized protein</fullName>
    </submittedName>
</protein>
<reference evidence="1" key="1">
    <citation type="submission" date="2021-02" db="EMBL/GenBank/DDBJ databases">
        <title>First Annotated Genome of the Yellow-green Alga Tribonema minus.</title>
        <authorList>
            <person name="Mahan K.M."/>
        </authorList>
    </citation>
    <scope>NUCLEOTIDE SEQUENCE</scope>
    <source>
        <strain evidence="1">UTEX B ZZ1240</strain>
    </source>
</reference>
<sequence length="187" mass="19644">MDTSTIKESIIASYSLEATGTTLALTGLSSSYDDAMPPELGDYIGQEQWDTAMDRINRQATTVLDSLWNQKANAWLCCPCTLGLSLCIYRSESLDMERGAKVVIGYVNESLAAKGAAAAVRFELRRRCCTTRLLAHAVRIDGSAPSAGGDAEAAASEAAAAALAPEAAPGGTESEEQRTATHVVAVV</sequence>